<evidence type="ECO:0000313" key="4">
    <source>
        <dbReference type="Proteomes" id="UP000249061"/>
    </source>
</evidence>
<sequence length="293" mass="31833">MNAPIVVLGAGQIGSLVAKQLRAKGHRVTQVRRTGASSKDVKVGDLANLEFAAEVAKGARAIIHTVTPPYHQWNELLIPLNDAVGHAAGKSGAPLIVLDNLYAYGEPSGPLTETSPVRPSSRKGELRAKAAERLQGPRVAIARAADFYGPGVTMSAIFNERFVGRALTGKPMETFGPPELLHSYSYVEDVAAGLVTLALDEQSLGQVWHLPVAKAESTEAMAKRFGLKTTQVPDFVLRVLGVFEPAVKELMEMRYQWRVPFVLDDSKFRRTFGGEATSLDDGVAETVRWMKTR</sequence>
<dbReference type="Gene3D" id="3.40.50.720">
    <property type="entry name" value="NAD(P)-binding Rossmann-like Domain"/>
    <property type="match status" value="1"/>
</dbReference>
<gene>
    <name evidence="3" type="ORF">DI536_31370</name>
</gene>
<dbReference type="InterPro" id="IPR001509">
    <property type="entry name" value="Epimerase_deHydtase"/>
</dbReference>
<comment type="caution">
    <text evidence="3">The sequence shown here is derived from an EMBL/GenBank/DDBJ whole genome shotgun (WGS) entry which is preliminary data.</text>
</comment>
<accession>A0A2W5ST03</accession>
<dbReference type="PANTHER" id="PTHR43000">
    <property type="entry name" value="DTDP-D-GLUCOSE 4,6-DEHYDRATASE-RELATED"/>
    <property type="match status" value="1"/>
</dbReference>
<feature type="domain" description="NAD-dependent epimerase/dehydratase" evidence="2">
    <location>
        <begin position="5"/>
        <end position="200"/>
    </location>
</feature>
<dbReference type="SUPFAM" id="SSF51735">
    <property type="entry name" value="NAD(P)-binding Rossmann-fold domains"/>
    <property type="match status" value="1"/>
</dbReference>
<evidence type="ECO:0000313" key="3">
    <source>
        <dbReference type="EMBL" id="PZR05962.1"/>
    </source>
</evidence>
<dbReference type="InterPro" id="IPR036291">
    <property type="entry name" value="NAD(P)-bd_dom_sf"/>
</dbReference>
<dbReference type="EMBL" id="QFQP01000041">
    <property type="protein sequence ID" value="PZR05962.1"/>
    <property type="molecule type" value="Genomic_DNA"/>
</dbReference>
<dbReference type="AlphaFoldDB" id="A0A2W5ST03"/>
<evidence type="ECO:0000259" key="2">
    <source>
        <dbReference type="Pfam" id="PF01370"/>
    </source>
</evidence>
<protein>
    <submittedName>
        <fullName evidence="3">NAD-dependent epimerase</fullName>
    </submittedName>
</protein>
<proteinExistence type="inferred from homology"/>
<organism evidence="3 4">
    <name type="scientific">Archangium gephyra</name>
    <dbReference type="NCBI Taxonomy" id="48"/>
    <lineage>
        <taxon>Bacteria</taxon>
        <taxon>Pseudomonadati</taxon>
        <taxon>Myxococcota</taxon>
        <taxon>Myxococcia</taxon>
        <taxon>Myxococcales</taxon>
        <taxon>Cystobacterineae</taxon>
        <taxon>Archangiaceae</taxon>
        <taxon>Archangium</taxon>
    </lineage>
</organism>
<comment type="similarity">
    <text evidence="1">Belongs to the NAD(P)-dependent epimerase/dehydratase family.</text>
</comment>
<dbReference type="Pfam" id="PF01370">
    <property type="entry name" value="Epimerase"/>
    <property type="match status" value="1"/>
</dbReference>
<evidence type="ECO:0000256" key="1">
    <source>
        <dbReference type="ARBA" id="ARBA00007637"/>
    </source>
</evidence>
<dbReference type="Proteomes" id="UP000249061">
    <property type="component" value="Unassembled WGS sequence"/>
</dbReference>
<reference evidence="3 4" key="1">
    <citation type="submission" date="2017-08" db="EMBL/GenBank/DDBJ databases">
        <title>Infants hospitalized years apart are colonized by the same room-sourced microbial strains.</title>
        <authorList>
            <person name="Brooks B."/>
            <person name="Olm M.R."/>
            <person name="Firek B.A."/>
            <person name="Baker R."/>
            <person name="Thomas B.C."/>
            <person name="Morowitz M.J."/>
            <person name="Banfield J.F."/>
        </authorList>
    </citation>
    <scope>NUCLEOTIDE SEQUENCE [LARGE SCALE GENOMIC DNA]</scope>
    <source>
        <strain evidence="3">S2_003_000_R2_14</strain>
    </source>
</reference>
<name>A0A2W5ST03_9BACT</name>